<evidence type="ECO:0000313" key="7">
    <source>
        <dbReference type="EMBL" id="GLR65355.1"/>
    </source>
</evidence>
<dbReference type="PANTHER" id="PTHR43182">
    <property type="entry name" value="COBALT-PRECORRIN-6B C(15)-METHYLTRANSFERASE (DECARBOXYLATING)"/>
    <property type="match status" value="1"/>
</dbReference>
<proteinExistence type="predicted"/>
<name>A0ABQ6A282_9PROT</name>
<dbReference type="Gene3D" id="3.40.50.150">
    <property type="entry name" value="Vaccinia Virus protein VP39"/>
    <property type="match status" value="1"/>
</dbReference>
<feature type="domain" description="Tetrapyrrole methylase" evidence="6">
    <location>
        <begin position="7"/>
        <end position="123"/>
    </location>
</feature>
<dbReference type="InterPro" id="IPR035996">
    <property type="entry name" value="4pyrrol_Methylase_sf"/>
</dbReference>
<keyword evidence="3 7" id="KW-0489">Methyltransferase</keyword>
<dbReference type="EMBL" id="BSOS01000003">
    <property type="protein sequence ID" value="GLR65355.1"/>
    <property type="molecule type" value="Genomic_DNA"/>
</dbReference>
<dbReference type="NCBIfam" id="TIGR02467">
    <property type="entry name" value="CbiE"/>
    <property type="match status" value="1"/>
</dbReference>
<evidence type="ECO:0000256" key="2">
    <source>
        <dbReference type="ARBA" id="ARBA00022573"/>
    </source>
</evidence>
<dbReference type="Pfam" id="PF00590">
    <property type="entry name" value="TP_methylase"/>
    <property type="match status" value="1"/>
</dbReference>
<dbReference type="CDD" id="cd02440">
    <property type="entry name" value="AdoMet_MTases"/>
    <property type="match status" value="1"/>
</dbReference>
<dbReference type="InterPro" id="IPR000878">
    <property type="entry name" value="4pyrrol_Mease"/>
</dbReference>
<evidence type="ECO:0000256" key="5">
    <source>
        <dbReference type="ARBA" id="ARBA00022691"/>
    </source>
</evidence>
<evidence type="ECO:0000256" key="1">
    <source>
        <dbReference type="ARBA" id="ARBA00004953"/>
    </source>
</evidence>
<evidence type="ECO:0000259" key="6">
    <source>
        <dbReference type="Pfam" id="PF00590"/>
    </source>
</evidence>
<dbReference type="NCBIfam" id="TIGR02469">
    <property type="entry name" value="CbiT"/>
    <property type="match status" value="1"/>
</dbReference>
<evidence type="ECO:0000256" key="3">
    <source>
        <dbReference type="ARBA" id="ARBA00022603"/>
    </source>
</evidence>
<organism evidence="7 8">
    <name type="scientific">Acidocella aquatica</name>
    <dbReference type="NCBI Taxonomy" id="1922313"/>
    <lineage>
        <taxon>Bacteria</taxon>
        <taxon>Pseudomonadati</taxon>
        <taxon>Pseudomonadota</taxon>
        <taxon>Alphaproteobacteria</taxon>
        <taxon>Acetobacterales</taxon>
        <taxon>Acidocellaceae</taxon>
        <taxon>Acidocella</taxon>
    </lineage>
</organism>
<dbReference type="InterPro" id="IPR050714">
    <property type="entry name" value="Cobalamin_biosynth_MTase"/>
</dbReference>
<dbReference type="InterPro" id="IPR012818">
    <property type="entry name" value="CbiE"/>
</dbReference>
<dbReference type="InterPro" id="IPR014008">
    <property type="entry name" value="Cbl_synth_MTase_CbiT"/>
</dbReference>
<dbReference type="SUPFAM" id="SSF53335">
    <property type="entry name" value="S-adenosyl-L-methionine-dependent methyltransferases"/>
    <property type="match status" value="1"/>
</dbReference>
<keyword evidence="5" id="KW-0949">S-adenosyl-L-methionine</keyword>
<comment type="caution">
    <text evidence="7">The sequence shown here is derived from an EMBL/GenBank/DDBJ whole genome shotgun (WGS) entry which is preliminary data.</text>
</comment>
<evidence type="ECO:0000256" key="4">
    <source>
        <dbReference type="ARBA" id="ARBA00022679"/>
    </source>
</evidence>
<accession>A0ABQ6A282</accession>
<gene>
    <name evidence="7" type="primary">cobL</name>
    <name evidence="7" type="ORF">GCM10010909_00330</name>
</gene>
<comment type="pathway">
    <text evidence="1">Cofactor biosynthesis; adenosylcobalamin biosynthesis.</text>
</comment>
<dbReference type="PANTHER" id="PTHR43182:SF1">
    <property type="entry name" value="COBALT-PRECORRIN-7 C(5)-METHYLTRANSFERASE"/>
    <property type="match status" value="1"/>
</dbReference>
<dbReference type="CDD" id="cd11644">
    <property type="entry name" value="Precorrin-6Y-MT"/>
    <property type="match status" value="1"/>
</dbReference>
<keyword evidence="8" id="KW-1185">Reference proteome</keyword>
<dbReference type="GO" id="GO:0008168">
    <property type="term" value="F:methyltransferase activity"/>
    <property type="evidence" value="ECO:0007669"/>
    <property type="project" value="UniProtKB-KW"/>
</dbReference>
<dbReference type="InterPro" id="IPR029063">
    <property type="entry name" value="SAM-dependent_MTases_sf"/>
</dbReference>
<keyword evidence="2" id="KW-0169">Cobalamin biosynthesis</keyword>
<dbReference type="SUPFAM" id="SSF53790">
    <property type="entry name" value="Tetrapyrrole methylase"/>
    <property type="match status" value="1"/>
</dbReference>
<sequence length="338" mass="35441">MARRPLAVVVLASGDPFCDGVGSMLTAAVPVDELLSIPVSSAFSLALSRLGWPMRRTASISFCGRPLAPLAPLLQPGRNIIALSADASTPATVARFLCERGFGASRLHVMEALGGPRERIRQAMAEGFELADCDPLNVLAIEVVARAGAQVIPLSTGLPDEMFEHDGQITKREIRAVTLSALAPCAGEMLWDVGCGAGSVAVEWMLRHPENIAYGVESNPVRAARIARNALTFGVPGLRVVQGRAPGALAGLPVPDAVFLGGGAHLPGVIEAAWQALRPGGRIVANGVVIETEAALFAAREKFGGMLTRLSVERLDNIGSLHGFRPGMTVTQWAAVKP</sequence>
<protein>
    <submittedName>
        <fullName evidence="7">Precorrin-6Y methyltransferase</fullName>
    </submittedName>
</protein>
<dbReference type="GO" id="GO:0032259">
    <property type="term" value="P:methylation"/>
    <property type="evidence" value="ECO:0007669"/>
    <property type="project" value="UniProtKB-KW"/>
</dbReference>
<dbReference type="Proteomes" id="UP001156641">
    <property type="component" value="Unassembled WGS sequence"/>
</dbReference>
<evidence type="ECO:0000313" key="8">
    <source>
        <dbReference type="Proteomes" id="UP001156641"/>
    </source>
</evidence>
<reference evidence="8" key="1">
    <citation type="journal article" date="2019" name="Int. J. Syst. Evol. Microbiol.">
        <title>The Global Catalogue of Microorganisms (GCM) 10K type strain sequencing project: providing services to taxonomists for standard genome sequencing and annotation.</title>
        <authorList>
            <consortium name="The Broad Institute Genomics Platform"/>
            <consortium name="The Broad Institute Genome Sequencing Center for Infectious Disease"/>
            <person name="Wu L."/>
            <person name="Ma J."/>
        </authorList>
    </citation>
    <scope>NUCLEOTIDE SEQUENCE [LARGE SCALE GENOMIC DNA]</scope>
    <source>
        <strain evidence="8">NBRC 112502</strain>
    </source>
</reference>
<keyword evidence="4" id="KW-0808">Transferase</keyword>